<dbReference type="Proteomes" id="UP000053825">
    <property type="component" value="Unassembled WGS sequence"/>
</dbReference>
<keyword evidence="2" id="KW-1185">Reference proteome</keyword>
<organism evidence="1 2">
    <name type="scientific">Habropoda laboriosa</name>
    <dbReference type="NCBI Taxonomy" id="597456"/>
    <lineage>
        <taxon>Eukaryota</taxon>
        <taxon>Metazoa</taxon>
        <taxon>Ecdysozoa</taxon>
        <taxon>Arthropoda</taxon>
        <taxon>Hexapoda</taxon>
        <taxon>Insecta</taxon>
        <taxon>Pterygota</taxon>
        <taxon>Neoptera</taxon>
        <taxon>Endopterygota</taxon>
        <taxon>Hymenoptera</taxon>
        <taxon>Apocrita</taxon>
        <taxon>Aculeata</taxon>
        <taxon>Apoidea</taxon>
        <taxon>Anthophila</taxon>
        <taxon>Apidae</taxon>
        <taxon>Habropoda</taxon>
    </lineage>
</organism>
<dbReference type="AlphaFoldDB" id="A0A0L7RA95"/>
<evidence type="ECO:0000313" key="1">
    <source>
        <dbReference type="EMBL" id="KOC67807.1"/>
    </source>
</evidence>
<protein>
    <recommendedName>
        <fullName evidence="3">Transposable element Tc3 transposase</fullName>
    </recommendedName>
</protein>
<dbReference type="GO" id="GO:0003676">
    <property type="term" value="F:nucleic acid binding"/>
    <property type="evidence" value="ECO:0007669"/>
    <property type="project" value="InterPro"/>
</dbReference>
<dbReference type="EMBL" id="KQ414618">
    <property type="protein sequence ID" value="KOC67807.1"/>
    <property type="molecule type" value="Genomic_DNA"/>
</dbReference>
<dbReference type="OrthoDB" id="9986793at2759"/>
<accession>A0A0L7RA95</accession>
<dbReference type="InterPro" id="IPR036397">
    <property type="entry name" value="RNaseH_sf"/>
</dbReference>
<reference evidence="1 2" key="1">
    <citation type="submission" date="2015-07" db="EMBL/GenBank/DDBJ databases">
        <title>The genome of Habropoda laboriosa.</title>
        <authorList>
            <person name="Pan H."/>
            <person name="Kapheim K."/>
        </authorList>
    </citation>
    <scope>NUCLEOTIDE SEQUENCE [LARGE SCALE GENOMIC DNA]</scope>
    <source>
        <strain evidence="1">0110345459</strain>
    </source>
</reference>
<dbReference type="PANTHER" id="PTHR47326">
    <property type="entry name" value="TRANSPOSABLE ELEMENT TC3 TRANSPOSASE-LIKE PROTEIN"/>
    <property type="match status" value="1"/>
</dbReference>
<evidence type="ECO:0008006" key="3">
    <source>
        <dbReference type="Google" id="ProtNLM"/>
    </source>
</evidence>
<dbReference type="STRING" id="597456.A0A0L7RA95"/>
<dbReference type="Gene3D" id="3.30.420.10">
    <property type="entry name" value="Ribonuclease H-like superfamily/Ribonuclease H"/>
    <property type="match status" value="1"/>
</dbReference>
<gene>
    <name evidence="1" type="ORF">WH47_12137</name>
</gene>
<evidence type="ECO:0000313" key="2">
    <source>
        <dbReference type="Proteomes" id="UP000053825"/>
    </source>
</evidence>
<proteinExistence type="predicted"/>
<name>A0A0L7RA95_9HYME</name>
<sequence>MPWNMIIGPFFFEDDDGNAVTVTGERYRHMVNNFLRPALDNNPEMWFQQDGATAHTARATTEILRGISGESLISRNSEFNWPSRSPDLTAPDFLLWGYLKEKVYVNKPRTTEQLKENIRAEIRELMPDTLTKVMANVLKRAQLCDTENGGHLCNIVFHR</sequence>
<dbReference type="PANTHER" id="PTHR47326:SF1">
    <property type="entry name" value="HTH PSQ-TYPE DOMAIN-CONTAINING PROTEIN"/>
    <property type="match status" value="1"/>
</dbReference>